<organism evidence="1 2">
    <name type="scientific">Shewanella polaris</name>
    <dbReference type="NCBI Taxonomy" id="2588449"/>
    <lineage>
        <taxon>Bacteria</taxon>
        <taxon>Pseudomonadati</taxon>
        <taxon>Pseudomonadota</taxon>
        <taxon>Gammaproteobacteria</taxon>
        <taxon>Alteromonadales</taxon>
        <taxon>Shewanellaceae</taxon>
        <taxon>Shewanella</taxon>
    </lineage>
</organism>
<name>A0A4Y5YHD6_9GAMM</name>
<evidence type="ECO:0000313" key="2">
    <source>
        <dbReference type="Proteomes" id="UP000319809"/>
    </source>
</evidence>
<accession>A0A4Y5YHD6</accession>
<dbReference type="Gene3D" id="3.40.50.1110">
    <property type="entry name" value="SGNH hydrolase"/>
    <property type="match status" value="1"/>
</dbReference>
<gene>
    <name evidence="1" type="ORF">FH971_14570</name>
</gene>
<sequence>MTFIKEAFKFISTTVLIFIVLIANSGCNQDSPMVAVVKNDVTQGGSDNQAILEQNLPIPNNQNTDQYRIILYGNSHVSGLSGLITDLIKTGKPQSEAEVVVYGGGYLVDSYAKDTAQERLEEGSWTHAIFQAQKYSQSQSVSYPTIAAQKWLDKAKSLGVTPILFPEHAQKGNIAEGDYVLGIHKAIASSQDTCLAPVPLVWKRVLQISPGLPLHHNDGNHAAYLGRFLTSLVFYEVITGQSADLLPYIPSIEVTEEIQTLFGQLVSEVIAMKDPCGSF</sequence>
<dbReference type="InterPro" id="IPR036514">
    <property type="entry name" value="SGNH_hydro_sf"/>
</dbReference>
<dbReference type="EMBL" id="CP041036">
    <property type="protein sequence ID" value="QDE32077.1"/>
    <property type="molecule type" value="Genomic_DNA"/>
</dbReference>
<dbReference type="Proteomes" id="UP000319809">
    <property type="component" value="Chromosome"/>
</dbReference>
<dbReference type="RefSeq" id="WP_140234812.1">
    <property type="nucleotide sequence ID" value="NZ_CP041036.1"/>
</dbReference>
<evidence type="ECO:0000313" key="1">
    <source>
        <dbReference type="EMBL" id="QDE32077.1"/>
    </source>
</evidence>
<reference evidence="1 2" key="1">
    <citation type="submission" date="2019-06" db="EMBL/GenBank/DDBJ databases">
        <title>The genome of Shewanella sp. SM1901.</title>
        <authorList>
            <person name="Cha Q."/>
        </authorList>
    </citation>
    <scope>NUCLEOTIDE SEQUENCE [LARGE SCALE GENOMIC DNA]</scope>
    <source>
        <strain evidence="1 2">SM1901</strain>
    </source>
</reference>
<protein>
    <recommendedName>
        <fullName evidence="3">SGNH/GDSL hydrolase family protein</fullName>
    </recommendedName>
</protein>
<evidence type="ECO:0008006" key="3">
    <source>
        <dbReference type="Google" id="ProtNLM"/>
    </source>
</evidence>
<dbReference type="AlphaFoldDB" id="A0A4Y5YHD6"/>
<proteinExistence type="predicted"/>
<dbReference type="KEGG" id="spol:FH971_14570"/>
<dbReference type="GO" id="GO:0016788">
    <property type="term" value="F:hydrolase activity, acting on ester bonds"/>
    <property type="evidence" value="ECO:0007669"/>
    <property type="project" value="UniProtKB-ARBA"/>
</dbReference>
<keyword evidence="2" id="KW-1185">Reference proteome</keyword>